<dbReference type="Pfam" id="PF12790">
    <property type="entry name" value="T6SS-SciN"/>
    <property type="match status" value="1"/>
</dbReference>
<reference evidence="1 2" key="1">
    <citation type="submission" date="2020-08" db="EMBL/GenBank/DDBJ databases">
        <title>Genomic Encyclopedia of Type Strains, Phase IV (KMG-IV): sequencing the most valuable type-strain genomes for metagenomic binning, comparative biology and taxonomic classification.</title>
        <authorList>
            <person name="Goeker M."/>
        </authorList>
    </citation>
    <scope>NUCLEOTIDE SEQUENCE [LARGE SCALE GENOMIC DNA]</scope>
    <source>
        <strain evidence="1 2">DSM 106739</strain>
    </source>
</reference>
<dbReference type="InterPro" id="IPR038706">
    <property type="entry name" value="Type_VI_SciN-like_sf"/>
</dbReference>
<gene>
    <name evidence="1" type="ORF">GGR36_002089</name>
</gene>
<dbReference type="AlphaFoldDB" id="A0A840BGV1"/>
<dbReference type="InterPro" id="IPR017734">
    <property type="entry name" value="T6SS_SciN"/>
</dbReference>
<sequence length="185" mass="19308">MDGNAVIGSAADSALGVVGLKRANADTTTGFDEIPLRIHAARNLNAGADDKGTALVVRIYKLRGIDAFLSMPPEAAMLPVKEKEALGADLIEVREIVLTPNQQLEVKEKVSREAGFIAMAGQFRNPAASRWRVAFDRGAAAKSGVLVAAHACAFSVGAGAPIGWKEAQATRLAAARCGAPDDDTK</sequence>
<dbReference type="EMBL" id="JACIET010000001">
    <property type="protein sequence ID" value="MBB4012781.1"/>
    <property type="molecule type" value="Genomic_DNA"/>
</dbReference>
<keyword evidence="2" id="KW-1185">Reference proteome</keyword>
<name>A0A840BGV1_9RHOO</name>
<dbReference type="Gene3D" id="2.60.40.4150">
    <property type="entry name" value="Type VI secretion system, lipoprotein SciN"/>
    <property type="match status" value="1"/>
</dbReference>
<dbReference type="Proteomes" id="UP000561045">
    <property type="component" value="Unassembled WGS sequence"/>
</dbReference>
<accession>A0A840BGV1</accession>
<dbReference type="NCBIfam" id="TIGR03352">
    <property type="entry name" value="VI_chp_3"/>
    <property type="match status" value="1"/>
</dbReference>
<comment type="caution">
    <text evidence="1">The sequence shown here is derived from an EMBL/GenBank/DDBJ whole genome shotgun (WGS) entry which is preliminary data.</text>
</comment>
<dbReference type="PANTHER" id="PTHR37625">
    <property type="entry name" value="OUTER MEMBRANE LIPOPROTEIN-RELATED"/>
    <property type="match status" value="1"/>
</dbReference>
<evidence type="ECO:0000313" key="1">
    <source>
        <dbReference type="EMBL" id="MBB4012781.1"/>
    </source>
</evidence>
<evidence type="ECO:0000313" key="2">
    <source>
        <dbReference type="Proteomes" id="UP000561045"/>
    </source>
</evidence>
<dbReference type="PANTHER" id="PTHR37625:SF4">
    <property type="entry name" value="OUTER MEMBRANE LIPOPROTEIN"/>
    <property type="match status" value="1"/>
</dbReference>
<proteinExistence type="predicted"/>
<protein>
    <submittedName>
        <fullName evidence="1">Type VI secretion system protein VasD</fullName>
    </submittedName>
</protein>
<organism evidence="1 2">
    <name type="scientific">Niveibacterium umoris</name>
    <dbReference type="NCBI Taxonomy" id="1193620"/>
    <lineage>
        <taxon>Bacteria</taxon>
        <taxon>Pseudomonadati</taxon>
        <taxon>Pseudomonadota</taxon>
        <taxon>Betaproteobacteria</taxon>
        <taxon>Rhodocyclales</taxon>
        <taxon>Rhodocyclaceae</taxon>
        <taxon>Niveibacterium</taxon>
    </lineage>
</organism>